<gene>
    <name evidence="2" type="ORF">SAMN04489710_10370</name>
</gene>
<evidence type="ECO:0000256" key="1">
    <source>
        <dbReference type="SAM" id="SignalP"/>
    </source>
</evidence>
<organism evidence="2 3">
    <name type="scientific">Paracidovorax konjaci</name>
    <dbReference type="NCBI Taxonomy" id="32040"/>
    <lineage>
        <taxon>Bacteria</taxon>
        <taxon>Pseudomonadati</taxon>
        <taxon>Pseudomonadota</taxon>
        <taxon>Betaproteobacteria</taxon>
        <taxon>Burkholderiales</taxon>
        <taxon>Comamonadaceae</taxon>
        <taxon>Paracidovorax</taxon>
    </lineage>
</organism>
<sequence length="243" mass="24746">MHLGLKLAAASVLVMSLVACGGGGSDGSAESAQPTGEDNAAASDAQVAAYVKSSNIDFLPGNRPAGTWRWSGTPAQKVAVYAPVPATATEQDYAAKVRTSIAQINAKLSGSLVMEATDTLPASGNFIRVSYGTSYVPVGSTNYAGFCANVATGPNVGNPTQPDNQNGIGSSPVYVNLGNGRCDVTQDVVTHEFGHALGLAYHFDGFGGDGPASSTAFWDVLATLYGNPQSTVASNLAVKRAAK</sequence>
<name>A0A1I1T1X3_9BURK</name>
<dbReference type="Proteomes" id="UP000199517">
    <property type="component" value="Unassembled WGS sequence"/>
</dbReference>
<accession>A0A1I1T1X3</accession>
<dbReference type="OrthoDB" id="5917617at2"/>
<evidence type="ECO:0008006" key="4">
    <source>
        <dbReference type="Google" id="ProtNLM"/>
    </source>
</evidence>
<dbReference type="SUPFAM" id="SSF55486">
    <property type="entry name" value="Metalloproteases ('zincins'), catalytic domain"/>
    <property type="match status" value="1"/>
</dbReference>
<protein>
    <recommendedName>
        <fullName evidence="4">Dual-action HEIGH metallo-peptidase</fullName>
    </recommendedName>
</protein>
<dbReference type="AlphaFoldDB" id="A0A1I1T1X3"/>
<evidence type="ECO:0000313" key="3">
    <source>
        <dbReference type="Proteomes" id="UP000199517"/>
    </source>
</evidence>
<dbReference type="STRING" id="32040.SAMN04489710_10370"/>
<dbReference type="EMBL" id="FOMQ01000003">
    <property type="protein sequence ID" value="SFD52642.1"/>
    <property type="molecule type" value="Genomic_DNA"/>
</dbReference>
<dbReference type="GO" id="GO:0008237">
    <property type="term" value="F:metallopeptidase activity"/>
    <property type="evidence" value="ECO:0007669"/>
    <property type="project" value="InterPro"/>
</dbReference>
<feature type="signal peptide" evidence="1">
    <location>
        <begin position="1"/>
        <end position="21"/>
    </location>
</feature>
<dbReference type="InterPro" id="IPR024079">
    <property type="entry name" value="MetalloPept_cat_dom_sf"/>
</dbReference>
<feature type="chain" id="PRO_5011721588" description="Dual-action HEIGH metallo-peptidase" evidence="1">
    <location>
        <begin position="22"/>
        <end position="243"/>
    </location>
</feature>
<proteinExistence type="predicted"/>
<evidence type="ECO:0000313" key="2">
    <source>
        <dbReference type="EMBL" id="SFD52642.1"/>
    </source>
</evidence>
<dbReference type="PROSITE" id="PS51257">
    <property type="entry name" value="PROKAR_LIPOPROTEIN"/>
    <property type="match status" value="1"/>
</dbReference>
<dbReference type="Gene3D" id="3.40.390.10">
    <property type="entry name" value="Collagenase (Catalytic Domain)"/>
    <property type="match status" value="1"/>
</dbReference>
<keyword evidence="3" id="KW-1185">Reference proteome</keyword>
<reference evidence="3" key="1">
    <citation type="submission" date="2016-10" db="EMBL/GenBank/DDBJ databases">
        <authorList>
            <person name="Varghese N."/>
            <person name="Submissions S."/>
        </authorList>
    </citation>
    <scope>NUCLEOTIDE SEQUENCE [LARGE SCALE GENOMIC DNA]</scope>
    <source>
        <strain evidence="3">DSM 7481</strain>
    </source>
</reference>
<keyword evidence="1" id="KW-0732">Signal</keyword>